<evidence type="ECO:0000313" key="2">
    <source>
        <dbReference type="EMBL" id="RID90945.1"/>
    </source>
</evidence>
<feature type="domain" description="PAS" evidence="1">
    <location>
        <begin position="396"/>
        <end position="463"/>
    </location>
</feature>
<dbReference type="Pfam" id="PF12860">
    <property type="entry name" value="PAS_7"/>
    <property type="match status" value="1"/>
</dbReference>
<evidence type="ECO:0000259" key="1">
    <source>
        <dbReference type="SMART" id="SM00091"/>
    </source>
</evidence>
<dbReference type="SUPFAM" id="SSF55785">
    <property type="entry name" value="PYP-like sensor domain (PAS domain)"/>
    <property type="match status" value="2"/>
</dbReference>
<keyword evidence="3" id="KW-1185">Reference proteome</keyword>
<dbReference type="SMART" id="SM00091">
    <property type="entry name" value="PAS"/>
    <property type="match status" value="3"/>
</dbReference>
<comment type="caution">
    <text evidence="2">The sequence shown here is derived from an EMBL/GenBank/DDBJ whole genome shotgun (WGS) entry which is preliminary data.</text>
</comment>
<dbReference type="EMBL" id="QXXQ01000009">
    <property type="protein sequence ID" value="RID90945.1"/>
    <property type="molecule type" value="Genomic_DNA"/>
</dbReference>
<dbReference type="InterPro" id="IPR035965">
    <property type="entry name" value="PAS-like_dom_sf"/>
</dbReference>
<gene>
    <name evidence="2" type="ORF">D2N39_15250</name>
</gene>
<dbReference type="AlphaFoldDB" id="A0A398BKB1"/>
<feature type="domain" description="PAS" evidence="1">
    <location>
        <begin position="266"/>
        <end position="336"/>
    </location>
</feature>
<evidence type="ECO:0000313" key="3">
    <source>
        <dbReference type="Proteomes" id="UP000266649"/>
    </source>
</evidence>
<reference evidence="2 3" key="1">
    <citation type="submission" date="2018-09" db="EMBL/GenBank/DDBJ databases">
        <title>Gemmobacter lutimaris sp. nov., a marine bacterium isolated from tidal flat.</title>
        <authorList>
            <person name="Lee D.W."/>
            <person name="Yoo Y."/>
            <person name="Kim J.-J."/>
            <person name="Kim B.S."/>
        </authorList>
    </citation>
    <scope>NUCLEOTIDE SEQUENCE [LARGE SCALE GENOMIC DNA]</scope>
    <source>
        <strain evidence="2 3">YJ-T1-11</strain>
    </source>
</reference>
<dbReference type="Proteomes" id="UP000266649">
    <property type="component" value="Unassembled WGS sequence"/>
</dbReference>
<dbReference type="RefSeq" id="WP_119135636.1">
    <property type="nucleotide sequence ID" value="NZ_QXXQ01000009.1"/>
</dbReference>
<dbReference type="OrthoDB" id="9797304at2"/>
<dbReference type="Pfam" id="PF13188">
    <property type="entry name" value="PAS_8"/>
    <property type="match status" value="1"/>
</dbReference>
<name>A0A398BKB1_9RHOB</name>
<proteinExistence type="predicted"/>
<protein>
    <submittedName>
        <fullName evidence="2">PAS domain-containing protein</fullName>
    </submittedName>
</protein>
<organism evidence="2 3">
    <name type="scientific">Gemmobacter lutimaris</name>
    <dbReference type="NCBI Taxonomy" id="2306023"/>
    <lineage>
        <taxon>Bacteria</taxon>
        <taxon>Pseudomonadati</taxon>
        <taxon>Pseudomonadota</taxon>
        <taxon>Alphaproteobacteria</taxon>
        <taxon>Rhodobacterales</taxon>
        <taxon>Paracoccaceae</taxon>
        <taxon>Gemmobacter</taxon>
    </lineage>
</organism>
<dbReference type="InterPro" id="IPR000014">
    <property type="entry name" value="PAS"/>
</dbReference>
<feature type="domain" description="PAS" evidence="1">
    <location>
        <begin position="157"/>
        <end position="224"/>
    </location>
</feature>
<accession>A0A398BKB1</accession>
<sequence length="524" mass="57780">MAFDWALAFMMLVVSTLAAAGGLFAVAVFDPQSGRGQRSIFADKSGGTRFLFDGETLVDATPAARALIAQSPLRGPPWLRLRSYLGARFPDFEDRFTKLAEEGALALSSCDSNGAPILLRAELSGGLTRISLEDPEQQATLPIQDSLTRKATEDELAQLRNTLALAPMPVWRETTQGKLLWANAAYLHRVADGLPPGQDLSWPLPRLFEQDVAAVGTPLRHRLVQQGQQEKWFELHPYQDGADRLIFAFPVDTLVQAEASLRDFTQTLVKTFAHLPIGLAIFDRQRQLVLFNPALLDLSGLQPDFLSMRPTLFAFLDAMRERDMIPEPKDYRTWRRQMVALEEAASSGLFEETWSLPSGLTYKVVGRPHPNGALALLIEDISTEISRIRRYRADLELSQAVVDSVDQALAVFSPASVLVMANAAYCRLWGHDPASTLSEGSFAVLCAHWQRQSAPGTFWAEAEEFVAAHERDATALNGEARLLDGRLVECHISALPGGATLARFEVVTRVEDMQSALSTGRLRA</sequence>